<feature type="transmembrane region" description="Helical" evidence="1">
    <location>
        <begin position="115"/>
        <end position="139"/>
    </location>
</feature>
<feature type="transmembrane region" description="Helical" evidence="1">
    <location>
        <begin position="12"/>
        <end position="38"/>
    </location>
</feature>
<comment type="caution">
    <text evidence="2">The sequence shown here is derived from an EMBL/GenBank/DDBJ whole genome shotgun (WGS) entry which is preliminary data.</text>
</comment>
<feature type="transmembrane region" description="Helical" evidence="1">
    <location>
        <begin position="89"/>
        <end position="109"/>
    </location>
</feature>
<keyword evidence="1" id="KW-0472">Membrane</keyword>
<sequence length="142" mass="16054">MNLERKQVVLKNGFVTLIIILNLLLSLGAIMIGIMMLLKKGVFASFPNEWTTYVPFNNWIILALFLIILFGIGNAFASLNGLLKKERKLYNLTMIMSILLMLSTVIQVIVLKEWFLATVEFLFIGLIQILLGLFGINAYKKG</sequence>
<proteinExistence type="predicted"/>
<accession>A0ABT9Z7I0</accession>
<keyword evidence="3" id="KW-1185">Reference proteome</keyword>
<evidence type="ECO:0000313" key="2">
    <source>
        <dbReference type="EMBL" id="MDQ0228222.1"/>
    </source>
</evidence>
<dbReference type="EMBL" id="JAUSTZ010000017">
    <property type="protein sequence ID" value="MDQ0228222.1"/>
    <property type="molecule type" value="Genomic_DNA"/>
</dbReference>
<organism evidence="2 3">
    <name type="scientific">Metabacillus niabensis</name>
    <dbReference type="NCBI Taxonomy" id="324854"/>
    <lineage>
        <taxon>Bacteria</taxon>
        <taxon>Bacillati</taxon>
        <taxon>Bacillota</taxon>
        <taxon>Bacilli</taxon>
        <taxon>Bacillales</taxon>
        <taxon>Bacillaceae</taxon>
        <taxon>Metabacillus</taxon>
    </lineage>
</organism>
<keyword evidence="1" id="KW-1133">Transmembrane helix</keyword>
<evidence type="ECO:0000256" key="1">
    <source>
        <dbReference type="SAM" id="Phobius"/>
    </source>
</evidence>
<keyword evidence="1" id="KW-0812">Transmembrane</keyword>
<reference evidence="2 3" key="1">
    <citation type="submission" date="2023-07" db="EMBL/GenBank/DDBJ databases">
        <title>Genomic Encyclopedia of Type Strains, Phase IV (KMG-IV): sequencing the most valuable type-strain genomes for metagenomic binning, comparative biology and taxonomic classification.</title>
        <authorList>
            <person name="Goeker M."/>
        </authorList>
    </citation>
    <scope>NUCLEOTIDE SEQUENCE [LARGE SCALE GENOMIC DNA]</scope>
    <source>
        <strain evidence="2 3">DSM 17723</strain>
    </source>
</reference>
<name>A0ABT9Z7I0_9BACI</name>
<dbReference type="Proteomes" id="UP001232245">
    <property type="component" value="Unassembled WGS sequence"/>
</dbReference>
<protein>
    <submittedName>
        <fullName evidence="2">Cation transport ATPase</fullName>
    </submittedName>
</protein>
<evidence type="ECO:0000313" key="3">
    <source>
        <dbReference type="Proteomes" id="UP001232245"/>
    </source>
</evidence>
<gene>
    <name evidence="2" type="ORF">J2S02_004602</name>
</gene>
<dbReference type="RefSeq" id="WP_174879702.1">
    <property type="nucleotide sequence ID" value="NZ_CADEPK010000049.1"/>
</dbReference>
<feature type="transmembrane region" description="Helical" evidence="1">
    <location>
        <begin position="58"/>
        <end position="77"/>
    </location>
</feature>